<dbReference type="OrthoDB" id="3257239at2"/>
<accession>A0A1G6HT09</accession>
<keyword evidence="1" id="KW-1133">Transmembrane helix</keyword>
<feature type="transmembrane region" description="Helical" evidence="1">
    <location>
        <begin position="7"/>
        <end position="27"/>
    </location>
</feature>
<keyword evidence="1" id="KW-0472">Membrane</keyword>
<protein>
    <recommendedName>
        <fullName evidence="4">DUF3180 domain-containing protein</fullName>
    </recommendedName>
</protein>
<keyword evidence="3" id="KW-1185">Reference proteome</keyword>
<dbReference type="AlphaFoldDB" id="A0A1G6HT09"/>
<dbReference type="STRING" id="1814289.SAMN05216410_1207"/>
<gene>
    <name evidence="2" type="ORF">SAMN05216410_1207</name>
</gene>
<evidence type="ECO:0000256" key="1">
    <source>
        <dbReference type="SAM" id="Phobius"/>
    </source>
</evidence>
<reference evidence="2 3" key="1">
    <citation type="submission" date="2016-09" db="EMBL/GenBank/DDBJ databases">
        <authorList>
            <person name="Capua I."/>
            <person name="De Benedictis P."/>
            <person name="Joannis T."/>
            <person name="Lombin L.H."/>
            <person name="Cattoli G."/>
        </authorList>
    </citation>
    <scope>NUCLEOTIDE SEQUENCE [LARGE SCALE GENOMIC DNA]</scope>
    <source>
        <strain evidence="2 3">ISLP-3</strain>
    </source>
</reference>
<sequence>MSRTKISLLALVAGVSVVLTWGILLVLERQGTHLGAVPWVVGPVLVVLAVVVLWMALAVRAYQRGRRPSLDALRAARTAALAKAAALTGALLVGWYGGQLLLTLGRLQFESQQSRALAAGTATLCAIVLSVVGVIAERFCQLPPPSEGTPARLGDGDSRG</sequence>
<dbReference type="EMBL" id="FMYH01000001">
    <property type="protein sequence ID" value="SDB97437.1"/>
    <property type="molecule type" value="Genomic_DNA"/>
</dbReference>
<dbReference type="RefSeq" id="WP_093181489.1">
    <property type="nucleotide sequence ID" value="NZ_FMYH01000001.1"/>
</dbReference>
<feature type="transmembrane region" description="Helical" evidence="1">
    <location>
        <begin position="80"/>
        <end position="97"/>
    </location>
</feature>
<organism evidence="2 3">
    <name type="scientific">Sanguibacter gelidistatuariae</name>
    <dbReference type="NCBI Taxonomy" id="1814289"/>
    <lineage>
        <taxon>Bacteria</taxon>
        <taxon>Bacillati</taxon>
        <taxon>Actinomycetota</taxon>
        <taxon>Actinomycetes</taxon>
        <taxon>Micrococcales</taxon>
        <taxon>Sanguibacteraceae</taxon>
        <taxon>Sanguibacter</taxon>
    </lineage>
</organism>
<evidence type="ECO:0008006" key="4">
    <source>
        <dbReference type="Google" id="ProtNLM"/>
    </source>
</evidence>
<dbReference type="Pfam" id="PF11377">
    <property type="entry name" value="DUF3180"/>
    <property type="match status" value="1"/>
</dbReference>
<dbReference type="InterPro" id="IPR021517">
    <property type="entry name" value="DUF3180"/>
</dbReference>
<dbReference type="Proteomes" id="UP000199039">
    <property type="component" value="Unassembled WGS sequence"/>
</dbReference>
<evidence type="ECO:0000313" key="3">
    <source>
        <dbReference type="Proteomes" id="UP000199039"/>
    </source>
</evidence>
<evidence type="ECO:0000313" key="2">
    <source>
        <dbReference type="EMBL" id="SDB97437.1"/>
    </source>
</evidence>
<name>A0A1G6HT09_9MICO</name>
<feature type="transmembrane region" description="Helical" evidence="1">
    <location>
        <begin position="39"/>
        <end position="59"/>
    </location>
</feature>
<proteinExistence type="predicted"/>
<feature type="transmembrane region" description="Helical" evidence="1">
    <location>
        <begin position="117"/>
        <end position="136"/>
    </location>
</feature>
<keyword evidence="1" id="KW-0812">Transmembrane</keyword>